<dbReference type="AlphaFoldDB" id="A0AA52H961"/>
<comment type="function">
    <text evidence="2">One of several proteins that assist in the late maturation steps of the functional core of the 30S ribosomal subunit. Associates with free 30S ribosomal subunits (but not with 30S subunits that are part of 70S ribosomes or polysomes). Required for efficient processing of 16S rRNA. May interact with the 5'-terminal helix region of 16S rRNA.</text>
</comment>
<feature type="region of interest" description="Disordered" evidence="3">
    <location>
        <begin position="121"/>
        <end position="153"/>
    </location>
</feature>
<dbReference type="InterPro" id="IPR023799">
    <property type="entry name" value="RbfA_dom_sf"/>
</dbReference>
<sequence>MRNERERKGGGGLRLLRVGENIRHSLSSFLSRGDVSVESLSSASITVSEVRVSPDLRNATIFYMPLGGRDLEAVATGLKEAAPEMRKHLSKTVHMKYIPNLKFKLDESFDEASHIDGLLRNPKVQRDLKSSDLSENGGSPESTDSPEISGSGE</sequence>
<evidence type="ECO:0000256" key="2">
    <source>
        <dbReference type="HAMAP-Rule" id="MF_00003"/>
    </source>
</evidence>
<accession>A0AA52H961</accession>
<dbReference type="RefSeq" id="WP_310797183.1">
    <property type="nucleotide sequence ID" value="NZ_CP123872.1"/>
</dbReference>
<comment type="subcellular location">
    <subcellularLocation>
        <location evidence="2">Cytoplasm</location>
    </subcellularLocation>
</comment>
<dbReference type="PANTHER" id="PTHR33515:SF1">
    <property type="entry name" value="RIBOSOME-BINDING FACTOR A, CHLOROPLASTIC-RELATED"/>
    <property type="match status" value="1"/>
</dbReference>
<comment type="similarity">
    <text evidence="2">Belongs to the RbfA family.</text>
</comment>
<protein>
    <recommendedName>
        <fullName evidence="2">Ribosome-binding factor A</fullName>
    </recommendedName>
</protein>
<dbReference type="InterPro" id="IPR020053">
    <property type="entry name" value="Ribosome-bd_factorA_CS"/>
</dbReference>
<dbReference type="Proteomes" id="UP001268683">
    <property type="component" value="Chromosome"/>
</dbReference>
<gene>
    <name evidence="2 4" type="primary">rbfA</name>
    <name evidence="4" type="ORF">QGN29_07240</name>
</gene>
<dbReference type="PANTHER" id="PTHR33515">
    <property type="entry name" value="RIBOSOME-BINDING FACTOR A, CHLOROPLASTIC-RELATED"/>
    <property type="match status" value="1"/>
</dbReference>
<name>A0AA52H961_9PROT</name>
<evidence type="ECO:0000256" key="1">
    <source>
        <dbReference type="ARBA" id="ARBA00022517"/>
    </source>
</evidence>
<dbReference type="GO" id="GO:0005829">
    <property type="term" value="C:cytosol"/>
    <property type="evidence" value="ECO:0007669"/>
    <property type="project" value="TreeGrafter"/>
</dbReference>
<dbReference type="KEGG" id="tmk:QGN29_07240"/>
<proteinExistence type="inferred from homology"/>
<evidence type="ECO:0000313" key="4">
    <source>
        <dbReference type="EMBL" id="WND01355.1"/>
    </source>
</evidence>
<dbReference type="Pfam" id="PF02033">
    <property type="entry name" value="RBFA"/>
    <property type="match status" value="1"/>
</dbReference>
<dbReference type="NCBIfam" id="TIGR00082">
    <property type="entry name" value="rbfA"/>
    <property type="match status" value="1"/>
</dbReference>
<dbReference type="PROSITE" id="PS01319">
    <property type="entry name" value="RBFA"/>
    <property type="match status" value="1"/>
</dbReference>
<keyword evidence="2" id="KW-0963">Cytoplasm</keyword>
<dbReference type="InterPro" id="IPR015946">
    <property type="entry name" value="KH_dom-like_a/b"/>
</dbReference>
<dbReference type="InterPro" id="IPR000238">
    <property type="entry name" value="RbfA"/>
</dbReference>
<reference evidence="4" key="1">
    <citation type="submission" date="2023-04" db="EMBL/GenBank/DDBJ databases">
        <title>Complete genome sequence of Temperatibacter marinus.</title>
        <authorList>
            <person name="Rong J.-C."/>
            <person name="Yi M.-L."/>
            <person name="Zhao Q."/>
        </authorList>
    </citation>
    <scope>NUCLEOTIDE SEQUENCE</scope>
    <source>
        <strain evidence="4">NBRC 110045</strain>
    </source>
</reference>
<dbReference type="SUPFAM" id="SSF89919">
    <property type="entry name" value="Ribosome-binding factor A, RbfA"/>
    <property type="match status" value="1"/>
</dbReference>
<dbReference type="Gene3D" id="3.30.300.20">
    <property type="match status" value="1"/>
</dbReference>
<organism evidence="4 5">
    <name type="scientific">Temperatibacter marinus</name>
    <dbReference type="NCBI Taxonomy" id="1456591"/>
    <lineage>
        <taxon>Bacteria</taxon>
        <taxon>Pseudomonadati</taxon>
        <taxon>Pseudomonadota</taxon>
        <taxon>Alphaproteobacteria</taxon>
        <taxon>Kordiimonadales</taxon>
        <taxon>Temperatibacteraceae</taxon>
        <taxon>Temperatibacter</taxon>
    </lineage>
</organism>
<evidence type="ECO:0000313" key="5">
    <source>
        <dbReference type="Proteomes" id="UP001268683"/>
    </source>
</evidence>
<evidence type="ECO:0000256" key="3">
    <source>
        <dbReference type="SAM" id="MobiDB-lite"/>
    </source>
</evidence>
<keyword evidence="5" id="KW-1185">Reference proteome</keyword>
<keyword evidence="1 2" id="KW-0690">Ribosome biogenesis</keyword>
<dbReference type="HAMAP" id="MF_00003">
    <property type="entry name" value="RbfA"/>
    <property type="match status" value="1"/>
</dbReference>
<dbReference type="GO" id="GO:0043024">
    <property type="term" value="F:ribosomal small subunit binding"/>
    <property type="evidence" value="ECO:0007669"/>
    <property type="project" value="TreeGrafter"/>
</dbReference>
<feature type="compositionally biased region" description="Polar residues" evidence="3">
    <location>
        <begin position="133"/>
        <end position="153"/>
    </location>
</feature>
<dbReference type="EMBL" id="CP123872">
    <property type="protein sequence ID" value="WND01355.1"/>
    <property type="molecule type" value="Genomic_DNA"/>
</dbReference>
<dbReference type="NCBIfam" id="NF001802">
    <property type="entry name" value="PRK00521.2-5"/>
    <property type="match status" value="1"/>
</dbReference>
<dbReference type="GO" id="GO:0030490">
    <property type="term" value="P:maturation of SSU-rRNA"/>
    <property type="evidence" value="ECO:0007669"/>
    <property type="project" value="UniProtKB-UniRule"/>
</dbReference>
<comment type="subunit">
    <text evidence="2">Monomer. Binds 30S ribosomal subunits, but not 50S ribosomal subunits or 70S ribosomes.</text>
</comment>